<accession>A0A841CT64</accession>
<reference evidence="1 2" key="1">
    <citation type="submission" date="2020-08" db="EMBL/GenBank/DDBJ databases">
        <title>Genomic Encyclopedia of Type Strains, Phase III (KMG-III): the genomes of soil and plant-associated and newly described type strains.</title>
        <authorList>
            <person name="Whitman W."/>
        </authorList>
    </citation>
    <scope>NUCLEOTIDE SEQUENCE [LARGE SCALE GENOMIC DNA]</scope>
    <source>
        <strain evidence="1 2">CECT 8640</strain>
    </source>
</reference>
<comment type="caution">
    <text evidence="1">The sequence shown here is derived from an EMBL/GenBank/DDBJ whole genome shotgun (WGS) entry which is preliminary data.</text>
</comment>
<dbReference type="RefSeq" id="WP_221456585.1">
    <property type="nucleotide sequence ID" value="NZ_JACHJN010000008.1"/>
</dbReference>
<protein>
    <recommendedName>
        <fullName evidence="3">Transcriptional regulator</fullName>
    </recommendedName>
</protein>
<sequence>MADDLAVARRTGVDRHKVSELLEDNEAYGWVTRVEFAGTGGWTLTGRGKAEDARRLAEELDEARARTVVEDAHRAFLPLNERLVRACTDWQLKPEDGNQFAVNDHSDPEWDARVLDELSALADELGRLVGALTGALARFGGYDERFSAALARARAGEGQWVAGVGVASCHATWMELHEDLLSTLGVERGAESGPR</sequence>
<dbReference type="AlphaFoldDB" id="A0A841CT64"/>
<dbReference type="Proteomes" id="UP000547510">
    <property type="component" value="Unassembled WGS sequence"/>
</dbReference>
<keyword evidence="2" id="KW-1185">Reference proteome</keyword>
<gene>
    <name evidence="1" type="ORF">FHS29_005234</name>
</gene>
<evidence type="ECO:0000313" key="2">
    <source>
        <dbReference type="Proteomes" id="UP000547510"/>
    </source>
</evidence>
<dbReference type="EMBL" id="JACHJN010000008">
    <property type="protein sequence ID" value="MBB5958626.1"/>
    <property type="molecule type" value="Genomic_DNA"/>
</dbReference>
<proteinExistence type="predicted"/>
<organism evidence="1 2">
    <name type="scientific">Saccharothrix tamanrassetensis</name>
    <dbReference type="NCBI Taxonomy" id="1051531"/>
    <lineage>
        <taxon>Bacteria</taxon>
        <taxon>Bacillati</taxon>
        <taxon>Actinomycetota</taxon>
        <taxon>Actinomycetes</taxon>
        <taxon>Pseudonocardiales</taxon>
        <taxon>Pseudonocardiaceae</taxon>
        <taxon>Saccharothrix</taxon>
    </lineage>
</organism>
<name>A0A841CT64_9PSEU</name>
<evidence type="ECO:0000313" key="1">
    <source>
        <dbReference type="EMBL" id="MBB5958626.1"/>
    </source>
</evidence>
<evidence type="ECO:0008006" key="3">
    <source>
        <dbReference type="Google" id="ProtNLM"/>
    </source>
</evidence>